<evidence type="ECO:0000313" key="3">
    <source>
        <dbReference type="EnsemblMetazoa" id="RPRC003647-PA"/>
    </source>
</evidence>
<feature type="signal peptide" evidence="2">
    <location>
        <begin position="1"/>
        <end position="22"/>
    </location>
</feature>
<dbReference type="Proteomes" id="UP000015103">
    <property type="component" value="Unassembled WGS sequence"/>
</dbReference>
<evidence type="ECO:0000256" key="1">
    <source>
        <dbReference type="SAM" id="MobiDB-lite"/>
    </source>
</evidence>
<evidence type="ECO:0000313" key="4">
    <source>
        <dbReference type="Proteomes" id="UP000015103"/>
    </source>
</evidence>
<dbReference type="EMBL" id="ACPB03018543">
    <property type="status" value="NOT_ANNOTATED_CDS"/>
    <property type="molecule type" value="Genomic_DNA"/>
</dbReference>
<dbReference type="AlphaFoldDB" id="T1HHX4"/>
<reference evidence="3" key="1">
    <citation type="submission" date="2015-05" db="UniProtKB">
        <authorList>
            <consortium name="EnsemblMetazoa"/>
        </authorList>
    </citation>
    <scope>IDENTIFICATION</scope>
</reference>
<protein>
    <submittedName>
        <fullName evidence="3">Uncharacterized protein</fullName>
    </submittedName>
</protein>
<dbReference type="EnsemblMetazoa" id="RPRC003647-RA">
    <property type="protein sequence ID" value="RPRC003647-PA"/>
    <property type="gene ID" value="RPRC003647"/>
</dbReference>
<keyword evidence="4" id="KW-1185">Reference proteome</keyword>
<feature type="chain" id="PRO_5043982850" evidence="2">
    <location>
        <begin position="23"/>
        <end position="106"/>
    </location>
</feature>
<keyword evidence="2" id="KW-0732">Signal</keyword>
<organism evidence="3 4">
    <name type="scientific">Rhodnius prolixus</name>
    <name type="common">Triatomid bug</name>
    <dbReference type="NCBI Taxonomy" id="13249"/>
    <lineage>
        <taxon>Eukaryota</taxon>
        <taxon>Metazoa</taxon>
        <taxon>Ecdysozoa</taxon>
        <taxon>Arthropoda</taxon>
        <taxon>Hexapoda</taxon>
        <taxon>Insecta</taxon>
        <taxon>Pterygota</taxon>
        <taxon>Neoptera</taxon>
        <taxon>Paraneoptera</taxon>
        <taxon>Hemiptera</taxon>
        <taxon>Heteroptera</taxon>
        <taxon>Panheteroptera</taxon>
        <taxon>Cimicomorpha</taxon>
        <taxon>Reduviidae</taxon>
        <taxon>Triatominae</taxon>
        <taxon>Rhodnius</taxon>
    </lineage>
</organism>
<dbReference type="HOGENOM" id="CLU_2226422_0_0_1"/>
<accession>T1HHX4</accession>
<name>T1HHX4_RHOPR</name>
<sequence length="106" mass="12151">MAFCTSFISVIFLLLALSYSSSKLESPTEEQLVEYRRLLDELNSSSSVLFEHIEGGIDREIAYIEELINTNGEHIKVEFSDEDGMNAEEDEVNEKFKENSTNETKY</sequence>
<feature type="compositionally biased region" description="Acidic residues" evidence="1">
    <location>
        <begin position="81"/>
        <end position="92"/>
    </location>
</feature>
<dbReference type="VEuPathDB" id="VectorBase:RPRC003647"/>
<feature type="compositionally biased region" description="Basic and acidic residues" evidence="1">
    <location>
        <begin position="93"/>
        <end position="106"/>
    </location>
</feature>
<evidence type="ECO:0000256" key="2">
    <source>
        <dbReference type="SAM" id="SignalP"/>
    </source>
</evidence>
<proteinExistence type="predicted"/>
<dbReference type="InParanoid" id="T1HHX4"/>
<feature type="region of interest" description="Disordered" evidence="1">
    <location>
        <begin position="81"/>
        <end position="106"/>
    </location>
</feature>